<reference evidence="1 2" key="1">
    <citation type="submission" date="2018-10" db="EMBL/GenBank/DDBJ databases">
        <title>Genome assembly for a Yunnan-Guizhou Plateau 3E fish, Anabarilius grahami (Regan), and its evolutionary and genetic applications.</title>
        <authorList>
            <person name="Jiang W."/>
        </authorList>
    </citation>
    <scope>NUCLEOTIDE SEQUENCE [LARGE SCALE GENOMIC DNA]</scope>
    <source>
        <strain evidence="1">AG-KIZ</strain>
        <tissue evidence="1">Muscle</tissue>
    </source>
</reference>
<accession>A0A3N0YDR3</accession>
<evidence type="ECO:0000313" key="1">
    <source>
        <dbReference type="EMBL" id="ROL44363.1"/>
    </source>
</evidence>
<keyword evidence="2" id="KW-1185">Reference proteome</keyword>
<protein>
    <submittedName>
        <fullName evidence="1">Uncharacterized protein</fullName>
    </submittedName>
</protein>
<organism evidence="1 2">
    <name type="scientific">Anabarilius grahami</name>
    <name type="common">Kanglang fish</name>
    <name type="synonym">Barilius grahami</name>
    <dbReference type="NCBI Taxonomy" id="495550"/>
    <lineage>
        <taxon>Eukaryota</taxon>
        <taxon>Metazoa</taxon>
        <taxon>Chordata</taxon>
        <taxon>Craniata</taxon>
        <taxon>Vertebrata</taxon>
        <taxon>Euteleostomi</taxon>
        <taxon>Actinopterygii</taxon>
        <taxon>Neopterygii</taxon>
        <taxon>Teleostei</taxon>
        <taxon>Ostariophysi</taxon>
        <taxon>Cypriniformes</taxon>
        <taxon>Xenocyprididae</taxon>
        <taxon>Xenocypridinae</taxon>
        <taxon>Xenocypridinae incertae sedis</taxon>
        <taxon>Anabarilius</taxon>
    </lineage>
</organism>
<gene>
    <name evidence="1" type="ORF">DPX16_8785</name>
</gene>
<comment type="caution">
    <text evidence="1">The sequence shown here is derived from an EMBL/GenBank/DDBJ whole genome shotgun (WGS) entry which is preliminary data.</text>
</comment>
<dbReference type="EMBL" id="RJVU01046259">
    <property type="protein sequence ID" value="ROL44363.1"/>
    <property type="molecule type" value="Genomic_DNA"/>
</dbReference>
<evidence type="ECO:0000313" key="2">
    <source>
        <dbReference type="Proteomes" id="UP000281406"/>
    </source>
</evidence>
<dbReference type="AlphaFoldDB" id="A0A3N0YDR3"/>
<dbReference type="Proteomes" id="UP000281406">
    <property type="component" value="Unassembled WGS sequence"/>
</dbReference>
<sequence length="51" mass="5778">MTVAQTPETERNDERGEFSKEMIFALKEKDSDEIPFSADLYRQSALPDLAG</sequence>
<proteinExistence type="predicted"/>
<name>A0A3N0YDR3_ANAGA</name>